<organism evidence="1 2">
    <name type="scientific">Colletotrichum gloeosporioides (strain Cg-14)</name>
    <name type="common">Anthracnose fungus</name>
    <name type="synonym">Glomerella cingulata</name>
    <dbReference type="NCBI Taxonomy" id="1237896"/>
    <lineage>
        <taxon>Eukaryota</taxon>
        <taxon>Fungi</taxon>
        <taxon>Dikarya</taxon>
        <taxon>Ascomycota</taxon>
        <taxon>Pezizomycotina</taxon>
        <taxon>Sordariomycetes</taxon>
        <taxon>Hypocreomycetidae</taxon>
        <taxon>Glomerellales</taxon>
        <taxon>Glomerellaceae</taxon>
        <taxon>Colletotrichum</taxon>
        <taxon>Colletotrichum gloeosporioides species complex</taxon>
    </lineage>
</organism>
<evidence type="ECO:0000313" key="2">
    <source>
        <dbReference type="Proteomes" id="UP000015530"/>
    </source>
</evidence>
<name>T0JIE5_COLGC</name>
<dbReference type="AlphaFoldDB" id="T0JIE5"/>
<reference evidence="2" key="1">
    <citation type="journal article" date="2013" name="Mol. Plant Microbe Interact.">
        <title>Global aspects of pacC regulation of pathogenicity genes in Colletotrichum gloeosporioides as revealed by transcriptome analysis.</title>
        <authorList>
            <person name="Alkan N."/>
            <person name="Meng X."/>
            <person name="Friedlander G."/>
            <person name="Reuveni E."/>
            <person name="Sukno S."/>
            <person name="Sherman A."/>
            <person name="Thon M."/>
            <person name="Fluhr R."/>
            <person name="Prusky D."/>
        </authorList>
    </citation>
    <scope>NUCLEOTIDE SEQUENCE [LARGE SCALE GENOMIC DNA]</scope>
    <source>
        <strain evidence="2">Cg-14</strain>
    </source>
</reference>
<evidence type="ECO:0000313" key="1">
    <source>
        <dbReference type="EMBL" id="EQB43152.1"/>
    </source>
</evidence>
<accession>T0JIE5</accession>
<sequence>MLLRRLHGTIFSKSEQPNWRMSINKRSSFHACMRMTRRQAV</sequence>
<protein>
    <submittedName>
        <fullName evidence="1">Uncharacterized protein</fullName>
    </submittedName>
</protein>
<proteinExistence type="predicted"/>
<dbReference type="Proteomes" id="UP000015530">
    <property type="component" value="Unassembled WGS sequence"/>
</dbReference>
<comment type="caution">
    <text evidence="1">The sequence shown here is derived from an EMBL/GenBank/DDBJ whole genome shotgun (WGS) entry which is preliminary data.</text>
</comment>
<gene>
    <name evidence="1" type="ORF">CGLO_18232</name>
</gene>
<dbReference type="HOGENOM" id="CLU_3279431_0_0_1"/>
<dbReference type="EMBL" id="AMYD01004448">
    <property type="protein sequence ID" value="EQB43152.1"/>
    <property type="molecule type" value="Genomic_DNA"/>
</dbReference>